<feature type="domain" description="Aminoacyl-tRNA synthetase class I anticodon-binding" evidence="10">
    <location>
        <begin position="353"/>
        <end position="460"/>
    </location>
</feature>
<sequence length="460" mass="50711">MSKAAWNDWKTTPMTQPIVRFAPSPTGRLHVGNVRTALINWLFAHAKGGKFILRIDDTDLERSTKAYEDGLREDLTWLGLVWADTFSQSDRFAEYDKAAARLKEMGLLYACYETADELERKRKIALSRGRPPVYDRASLDLTDEEKAKLEADGVKPHWRFKLSGNRVEWDDLVRGPQSIDTSSLSDPVLIREDGSYLYTMPSVVDDIDAKITHVVRGEDHVTNSGAQIEIFLALGGTAPQMAHTPLLIGADGQGLSKRLGSLSMGELREQGYEPMAITSLLAKIGTSDNVEARTSLDELAGEFDFGKIGRAPARFDEADLLSLNASILHGLPFEDVKERLAAVDPRAADEAFWTVVRQNCSLLPDVSAWVDVVFGDTAPLVDAEDKDFVLQAADLLPEGDLTAETWSEWTNAVKAATGRKGKGLFMTLRKALTGQEHGPDMASLMPLIGRDRALKRLKAA</sequence>
<keyword evidence="5 8" id="KW-0067">ATP-binding</keyword>
<dbReference type="AlphaFoldDB" id="A0A059GBZ4"/>
<keyword evidence="6 8" id="KW-0648">Protein biosynthesis</keyword>
<evidence type="ECO:0000256" key="1">
    <source>
        <dbReference type="ARBA" id="ARBA00007894"/>
    </source>
</evidence>
<evidence type="ECO:0000313" key="11">
    <source>
        <dbReference type="EMBL" id="KDA04259.1"/>
    </source>
</evidence>
<dbReference type="EMBL" id="ARYL01000001">
    <property type="protein sequence ID" value="KDA04259.1"/>
    <property type="molecule type" value="Genomic_DNA"/>
</dbReference>
<evidence type="ECO:0000256" key="3">
    <source>
        <dbReference type="ARBA" id="ARBA00022598"/>
    </source>
</evidence>
<feature type="binding site" evidence="8">
    <location>
        <position position="257"/>
    </location>
    <ligand>
        <name>ATP</name>
        <dbReference type="ChEBI" id="CHEBI:30616"/>
    </ligand>
</feature>
<keyword evidence="2 8" id="KW-0963">Cytoplasm</keyword>
<comment type="function">
    <text evidence="8">Catalyzes the attachment of glutamate to tRNA(Glu) in a two-step reaction: glutamate is first activated by ATP to form Glu-AMP and then transferred to the acceptor end of tRNA(Glu).</text>
</comment>
<comment type="caution">
    <text evidence="11">The sequence shown here is derived from an EMBL/GenBank/DDBJ whole genome shotgun (WGS) entry which is preliminary data.</text>
</comment>
<comment type="caution">
    <text evidence="8">Lacks conserved residue(s) required for the propagation of feature annotation.</text>
</comment>
<dbReference type="NCBIfam" id="TIGR00464">
    <property type="entry name" value="gltX_bact"/>
    <property type="match status" value="1"/>
</dbReference>
<keyword evidence="12" id="KW-1185">Reference proteome</keyword>
<evidence type="ECO:0000256" key="2">
    <source>
        <dbReference type="ARBA" id="ARBA00022490"/>
    </source>
</evidence>
<dbReference type="EC" id="6.1.1.17" evidence="8"/>
<dbReference type="InterPro" id="IPR004527">
    <property type="entry name" value="Glu-tRNA-ligase_bac/mito"/>
</dbReference>
<dbReference type="Pfam" id="PF00749">
    <property type="entry name" value="tRNA-synt_1c"/>
    <property type="match status" value="1"/>
</dbReference>
<comment type="similarity">
    <text evidence="1 8">Belongs to the class-I aminoacyl-tRNA synthetase family. Glutamate--tRNA ligase type 1 subfamily.</text>
</comment>
<dbReference type="eggNOG" id="COG0008">
    <property type="taxonomic scope" value="Bacteria"/>
</dbReference>
<name>A0A059GBZ4_9PROT</name>
<keyword evidence="4 8" id="KW-0547">Nucleotide-binding</keyword>
<dbReference type="InterPro" id="IPR020058">
    <property type="entry name" value="Glu/Gln-tRNA-synth_Ib_cat-dom"/>
</dbReference>
<dbReference type="GO" id="GO:0006424">
    <property type="term" value="P:glutamyl-tRNA aminoacylation"/>
    <property type="evidence" value="ECO:0007669"/>
    <property type="project" value="UniProtKB-UniRule"/>
</dbReference>
<reference evidence="11 12" key="1">
    <citation type="journal article" date="2014" name="Antonie Van Leeuwenhoek">
        <title>Hyphomonas beringensis sp. nov. and Hyphomonas chukchiensis sp. nov., isolated from surface seawater of the Bering Sea and Chukchi Sea.</title>
        <authorList>
            <person name="Li C."/>
            <person name="Lai Q."/>
            <person name="Li G."/>
            <person name="Dong C."/>
            <person name="Wang J."/>
            <person name="Liao Y."/>
            <person name="Shao Z."/>
        </authorList>
    </citation>
    <scope>NUCLEOTIDE SEQUENCE [LARGE SCALE GENOMIC DNA]</scope>
    <source>
        <strain evidence="11 12">SCH89</strain>
    </source>
</reference>
<dbReference type="GO" id="GO:0005524">
    <property type="term" value="F:ATP binding"/>
    <property type="evidence" value="ECO:0007669"/>
    <property type="project" value="UniProtKB-UniRule"/>
</dbReference>
<keyword evidence="3 8" id="KW-0436">Ligase</keyword>
<feature type="short sequence motif" description="'KMSKS' region" evidence="8">
    <location>
        <begin position="254"/>
        <end position="258"/>
    </location>
</feature>
<dbReference type="Pfam" id="PF19269">
    <property type="entry name" value="Anticodon_2"/>
    <property type="match status" value="1"/>
</dbReference>
<dbReference type="PANTHER" id="PTHR43311">
    <property type="entry name" value="GLUTAMATE--TRNA LIGASE"/>
    <property type="match status" value="1"/>
</dbReference>
<feature type="domain" description="Glutamyl/glutaminyl-tRNA synthetase class Ib catalytic" evidence="9">
    <location>
        <begin position="19"/>
        <end position="303"/>
    </location>
</feature>
<comment type="subunit">
    <text evidence="8">Monomer.</text>
</comment>
<evidence type="ECO:0000259" key="10">
    <source>
        <dbReference type="Pfam" id="PF19269"/>
    </source>
</evidence>
<evidence type="ECO:0000259" key="9">
    <source>
        <dbReference type="Pfam" id="PF00749"/>
    </source>
</evidence>
<keyword evidence="7 8" id="KW-0030">Aminoacyl-tRNA synthetase</keyword>
<dbReference type="Proteomes" id="UP000024942">
    <property type="component" value="Unassembled WGS sequence"/>
</dbReference>
<dbReference type="SUPFAM" id="SSF48163">
    <property type="entry name" value="An anticodon-binding domain of class I aminoacyl-tRNA synthetases"/>
    <property type="match status" value="1"/>
</dbReference>
<accession>A0A059GBZ4</accession>
<evidence type="ECO:0000256" key="6">
    <source>
        <dbReference type="ARBA" id="ARBA00022917"/>
    </source>
</evidence>
<dbReference type="InterPro" id="IPR014729">
    <property type="entry name" value="Rossmann-like_a/b/a_fold"/>
</dbReference>
<dbReference type="Gene3D" id="1.10.10.350">
    <property type="match status" value="1"/>
</dbReference>
<dbReference type="InterPro" id="IPR001412">
    <property type="entry name" value="aa-tRNA-synth_I_CS"/>
</dbReference>
<dbReference type="GO" id="GO:0000049">
    <property type="term" value="F:tRNA binding"/>
    <property type="evidence" value="ECO:0007669"/>
    <property type="project" value="InterPro"/>
</dbReference>
<gene>
    <name evidence="8" type="primary">gltX</name>
    <name evidence="11" type="ORF">HOC_00200</name>
</gene>
<dbReference type="GO" id="GO:0005737">
    <property type="term" value="C:cytoplasm"/>
    <property type="evidence" value="ECO:0007669"/>
    <property type="project" value="UniProtKB-SubCell"/>
</dbReference>
<proteinExistence type="inferred from homology"/>
<dbReference type="SUPFAM" id="SSF52374">
    <property type="entry name" value="Nucleotidylyl transferase"/>
    <property type="match status" value="1"/>
</dbReference>
<dbReference type="PANTHER" id="PTHR43311:SF2">
    <property type="entry name" value="GLUTAMATE--TRNA LIGASE, MITOCHONDRIAL-RELATED"/>
    <property type="match status" value="1"/>
</dbReference>
<dbReference type="HAMAP" id="MF_00022">
    <property type="entry name" value="Glu_tRNA_synth_type1"/>
    <property type="match status" value="1"/>
</dbReference>
<dbReference type="STRING" id="1280953.HOC_00200"/>
<feature type="short sequence motif" description="'HIGH' region" evidence="8">
    <location>
        <begin position="23"/>
        <end position="33"/>
    </location>
</feature>
<dbReference type="InterPro" id="IPR049940">
    <property type="entry name" value="GluQ/Sye"/>
</dbReference>
<protein>
    <recommendedName>
        <fullName evidence="8">Glutamate--tRNA ligase</fullName>
        <ecNumber evidence="8">6.1.1.17</ecNumber>
    </recommendedName>
    <alternativeName>
        <fullName evidence="8">Glutamyl-tRNA synthetase</fullName>
        <shortName evidence="8">GluRS</shortName>
    </alternativeName>
</protein>
<dbReference type="PATRIC" id="fig|1280953.3.peg.38"/>
<dbReference type="PROSITE" id="PS00178">
    <property type="entry name" value="AA_TRNA_LIGASE_I"/>
    <property type="match status" value="1"/>
</dbReference>
<evidence type="ECO:0000313" key="12">
    <source>
        <dbReference type="Proteomes" id="UP000024942"/>
    </source>
</evidence>
<dbReference type="PRINTS" id="PR00987">
    <property type="entry name" value="TRNASYNTHGLU"/>
</dbReference>
<organism evidence="11 12">
    <name type="scientific">Hyphomonas oceanitis SCH89</name>
    <dbReference type="NCBI Taxonomy" id="1280953"/>
    <lineage>
        <taxon>Bacteria</taxon>
        <taxon>Pseudomonadati</taxon>
        <taxon>Pseudomonadota</taxon>
        <taxon>Alphaproteobacteria</taxon>
        <taxon>Hyphomonadales</taxon>
        <taxon>Hyphomonadaceae</taxon>
        <taxon>Hyphomonas</taxon>
    </lineage>
</organism>
<dbReference type="InterPro" id="IPR000924">
    <property type="entry name" value="Glu/Gln-tRNA-synth"/>
</dbReference>
<evidence type="ECO:0000256" key="5">
    <source>
        <dbReference type="ARBA" id="ARBA00022840"/>
    </source>
</evidence>
<evidence type="ECO:0000256" key="7">
    <source>
        <dbReference type="ARBA" id="ARBA00023146"/>
    </source>
</evidence>
<comment type="catalytic activity">
    <reaction evidence="8">
        <text>tRNA(Glu) + L-glutamate + ATP = L-glutamyl-tRNA(Glu) + AMP + diphosphate</text>
        <dbReference type="Rhea" id="RHEA:23540"/>
        <dbReference type="Rhea" id="RHEA-COMP:9663"/>
        <dbReference type="Rhea" id="RHEA-COMP:9680"/>
        <dbReference type="ChEBI" id="CHEBI:29985"/>
        <dbReference type="ChEBI" id="CHEBI:30616"/>
        <dbReference type="ChEBI" id="CHEBI:33019"/>
        <dbReference type="ChEBI" id="CHEBI:78442"/>
        <dbReference type="ChEBI" id="CHEBI:78520"/>
        <dbReference type="ChEBI" id="CHEBI:456215"/>
        <dbReference type="EC" id="6.1.1.17"/>
    </reaction>
</comment>
<dbReference type="InterPro" id="IPR020751">
    <property type="entry name" value="aa-tRNA-synth_I_codon-bd_sub2"/>
</dbReference>
<evidence type="ECO:0000256" key="8">
    <source>
        <dbReference type="HAMAP-Rule" id="MF_00022"/>
    </source>
</evidence>
<evidence type="ECO:0000256" key="4">
    <source>
        <dbReference type="ARBA" id="ARBA00022741"/>
    </source>
</evidence>
<dbReference type="Gene3D" id="3.40.50.620">
    <property type="entry name" value="HUPs"/>
    <property type="match status" value="1"/>
</dbReference>
<dbReference type="InterPro" id="IPR045462">
    <property type="entry name" value="aa-tRNA-synth_I_cd-bd"/>
</dbReference>
<dbReference type="GO" id="GO:0004818">
    <property type="term" value="F:glutamate-tRNA ligase activity"/>
    <property type="evidence" value="ECO:0007669"/>
    <property type="project" value="UniProtKB-UniRule"/>
</dbReference>
<dbReference type="InterPro" id="IPR008925">
    <property type="entry name" value="aa_tRNA-synth_I_cd-bd_sf"/>
</dbReference>
<comment type="subcellular location">
    <subcellularLocation>
        <location evidence="8">Cytoplasm</location>
    </subcellularLocation>
</comment>